<evidence type="ECO:0000256" key="5">
    <source>
        <dbReference type="ARBA" id="ARBA00022840"/>
    </source>
</evidence>
<dbReference type="GO" id="GO:0015421">
    <property type="term" value="F:ABC-type oligopeptide transporter activity"/>
    <property type="evidence" value="ECO:0007669"/>
    <property type="project" value="TreeGrafter"/>
</dbReference>
<feature type="domain" description="ABC transmembrane type-1" evidence="10">
    <location>
        <begin position="34"/>
        <end position="330"/>
    </location>
</feature>
<dbReference type="InterPro" id="IPR011527">
    <property type="entry name" value="ABC1_TM_dom"/>
</dbReference>
<dbReference type="InterPro" id="IPR036640">
    <property type="entry name" value="ABC1_TM_sf"/>
</dbReference>
<dbReference type="FunFam" id="3.40.50.300:FF:000287">
    <property type="entry name" value="Multidrug ABC transporter ATP-binding protein"/>
    <property type="match status" value="1"/>
</dbReference>
<feature type="transmembrane region" description="Helical" evidence="8">
    <location>
        <begin position="163"/>
        <end position="183"/>
    </location>
</feature>
<feature type="transmembrane region" description="Helical" evidence="8">
    <location>
        <begin position="189"/>
        <end position="207"/>
    </location>
</feature>
<dbReference type="Gene3D" id="1.20.1560.10">
    <property type="entry name" value="ABC transporter type 1, transmembrane domain"/>
    <property type="match status" value="1"/>
</dbReference>
<dbReference type="SUPFAM" id="SSF90123">
    <property type="entry name" value="ABC transporter transmembrane region"/>
    <property type="match status" value="1"/>
</dbReference>
<comment type="subcellular location">
    <subcellularLocation>
        <location evidence="1">Cell membrane</location>
        <topology evidence="1">Multi-pass membrane protein</topology>
    </subcellularLocation>
</comment>
<evidence type="ECO:0000256" key="8">
    <source>
        <dbReference type="SAM" id="Phobius"/>
    </source>
</evidence>
<reference evidence="11 12" key="1">
    <citation type="submission" date="2020-03" db="EMBL/GenBank/DDBJ databases">
        <title>Genomic Encyclopedia of Type Strains, Phase IV (KMG-IV): sequencing the most valuable type-strain genomes for metagenomic binning, comparative biology and taxonomic classification.</title>
        <authorList>
            <person name="Goeker M."/>
        </authorList>
    </citation>
    <scope>NUCLEOTIDE SEQUENCE [LARGE SCALE GENOMIC DNA]</scope>
    <source>
        <strain evidence="11 12">DSM 19867</strain>
    </source>
</reference>
<dbReference type="EC" id="3.6.3.-" evidence="11"/>
<sequence length="607" mass="65141">MLHPAAMSEPSAPTSQILRRIARDYLRDQRGTLILAIAFMALYAICTAALAWLLGPATGVLFGHQSAATQTGTAKMLFGEGRAIWSLPLSVVAILWIRAVAYYVQQSRLDSIGERVVTFCQRDMFHALVRRDLAALNAVHSGTFVSNFLYDATLMRDAISRGVAAVALELVQLIALIAVMIYADWQLMVIGILAVPGVAWAMGKIGGSIKRTTQRNMEQTGSLSTAIAEALDGRRVIKAYGLEAHVSKAADARLSERLKHLVKLARRRASAVPVTDIFSGLVSAGVIYYALYQTAHGEVSADQFITFMGAMLLALQPIRNLSQVFTIASSGLTAANRVFAVIDAKPEIVDAQGAKDLAVTQGGAVRFENVSFAYAETPAVRGIDLEIAPGSKVALVGPSGSGKTTLFNLLLRFYEAQAGRITIDGQDIRGVTLQSLRGAIALVTQEPILFDESIATNIAMGRPGATRAEIEQAAKDAAAHEFITALPQGYDTKAGEGGLKLSGGQRQRIAIARAMLRNAPILLLDEATSALDTESERQVQEALTRLMKNRTTIVIAHRLSTVADADKLYVLDQGRVAEAGNHAELLALNGLYARLYQHDEPLPAEGA</sequence>
<dbReference type="EMBL" id="JAASRM010000001">
    <property type="protein sequence ID" value="NIK89316.1"/>
    <property type="molecule type" value="Genomic_DNA"/>
</dbReference>
<dbReference type="InterPro" id="IPR039421">
    <property type="entry name" value="Type_1_exporter"/>
</dbReference>
<dbReference type="GO" id="GO:0005886">
    <property type="term" value="C:plasma membrane"/>
    <property type="evidence" value="ECO:0007669"/>
    <property type="project" value="UniProtKB-SubCell"/>
</dbReference>
<evidence type="ECO:0000256" key="7">
    <source>
        <dbReference type="ARBA" id="ARBA00023136"/>
    </source>
</evidence>
<dbReference type="RefSeq" id="WP_167083416.1">
    <property type="nucleotide sequence ID" value="NZ_BAAADC010000001.1"/>
</dbReference>
<evidence type="ECO:0000256" key="3">
    <source>
        <dbReference type="ARBA" id="ARBA00022692"/>
    </source>
</evidence>
<accession>A0A846N0T7</accession>
<keyword evidence="6 8" id="KW-1133">Transmembrane helix</keyword>
<name>A0A846N0T7_9PROT</name>
<keyword evidence="7 8" id="KW-0472">Membrane</keyword>
<dbReference type="Pfam" id="PF00005">
    <property type="entry name" value="ABC_tran"/>
    <property type="match status" value="1"/>
</dbReference>
<dbReference type="AlphaFoldDB" id="A0A846N0T7"/>
<feature type="transmembrane region" description="Helical" evidence="8">
    <location>
        <begin position="269"/>
        <end position="291"/>
    </location>
</feature>
<dbReference type="InterPro" id="IPR027417">
    <property type="entry name" value="P-loop_NTPase"/>
</dbReference>
<evidence type="ECO:0000256" key="6">
    <source>
        <dbReference type="ARBA" id="ARBA00022989"/>
    </source>
</evidence>
<feature type="domain" description="ABC transporter" evidence="9">
    <location>
        <begin position="365"/>
        <end position="598"/>
    </location>
</feature>
<dbReference type="PROSITE" id="PS50893">
    <property type="entry name" value="ABC_TRANSPORTER_2"/>
    <property type="match status" value="1"/>
</dbReference>
<comment type="caution">
    <text evidence="11">The sequence shown here is derived from an EMBL/GenBank/DDBJ whole genome shotgun (WGS) entry which is preliminary data.</text>
</comment>
<evidence type="ECO:0000259" key="10">
    <source>
        <dbReference type="PROSITE" id="PS50929"/>
    </source>
</evidence>
<keyword evidence="12" id="KW-1185">Reference proteome</keyword>
<organism evidence="11 12">
    <name type="scientific">Rhizomicrobium palustre</name>
    <dbReference type="NCBI Taxonomy" id="189966"/>
    <lineage>
        <taxon>Bacteria</taxon>
        <taxon>Pseudomonadati</taxon>
        <taxon>Pseudomonadota</taxon>
        <taxon>Alphaproteobacteria</taxon>
        <taxon>Micropepsales</taxon>
        <taxon>Micropepsaceae</taxon>
        <taxon>Rhizomicrobium</taxon>
    </lineage>
</organism>
<evidence type="ECO:0000256" key="4">
    <source>
        <dbReference type="ARBA" id="ARBA00022741"/>
    </source>
</evidence>
<dbReference type="GO" id="GO:0090374">
    <property type="term" value="P:oligopeptide export from mitochondrion"/>
    <property type="evidence" value="ECO:0007669"/>
    <property type="project" value="TreeGrafter"/>
</dbReference>
<evidence type="ECO:0000256" key="2">
    <source>
        <dbReference type="ARBA" id="ARBA00022448"/>
    </source>
</evidence>
<dbReference type="GO" id="GO:0005524">
    <property type="term" value="F:ATP binding"/>
    <property type="evidence" value="ECO:0007669"/>
    <property type="project" value="UniProtKB-KW"/>
</dbReference>
<dbReference type="PANTHER" id="PTHR43394:SF1">
    <property type="entry name" value="ATP-BINDING CASSETTE SUB-FAMILY B MEMBER 10, MITOCHONDRIAL"/>
    <property type="match status" value="1"/>
</dbReference>
<dbReference type="GO" id="GO:0016887">
    <property type="term" value="F:ATP hydrolysis activity"/>
    <property type="evidence" value="ECO:0007669"/>
    <property type="project" value="InterPro"/>
</dbReference>
<dbReference type="Proteomes" id="UP000570514">
    <property type="component" value="Unassembled WGS sequence"/>
</dbReference>
<evidence type="ECO:0000256" key="1">
    <source>
        <dbReference type="ARBA" id="ARBA00004651"/>
    </source>
</evidence>
<evidence type="ECO:0000313" key="11">
    <source>
        <dbReference type="EMBL" id="NIK89316.1"/>
    </source>
</evidence>
<dbReference type="SMART" id="SM00382">
    <property type="entry name" value="AAA"/>
    <property type="match status" value="1"/>
</dbReference>
<dbReference type="InterPro" id="IPR003593">
    <property type="entry name" value="AAA+_ATPase"/>
</dbReference>
<keyword evidence="2" id="KW-0813">Transport</keyword>
<gene>
    <name evidence="11" type="ORF">FHS83_002634</name>
</gene>
<dbReference type="SUPFAM" id="SSF52540">
    <property type="entry name" value="P-loop containing nucleoside triphosphate hydrolases"/>
    <property type="match status" value="1"/>
</dbReference>
<proteinExistence type="predicted"/>
<dbReference type="Gene3D" id="3.40.50.300">
    <property type="entry name" value="P-loop containing nucleotide triphosphate hydrolases"/>
    <property type="match status" value="1"/>
</dbReference>
<evidence type="ECO:0000313" key="12">
    <source>
        <dbReference type="Proteomes" id="UP000570514"/>
    </source>
</evidence>
<keyword evidence="5 11" id="KW-0067">ATP-binding</keyword>
<dbReference type="InterPro" id="IPR003439">
    <property type="entry name" value="ABC_transporter-like_ATP-bd"/>
</dbReference>
<keyword evidence="11" id="KW-0378">Hydrolase</keyword>
<dbReference type="PROSITE" id="PS00211">
    <property type="entry name" value="ABC_TRANSPORTER_1"/>
    <property type="match status" value="1"/>
</dbReference>
<feature type="transmembrane region" description="Helical" evidence="8">
    <location>
        <begin position="33"/>
        <end position="54"/>
    </location>
</feature>
<dbReference type="InterPro" id="IPR017871">
    <property type="entry name" value="ABC_transporter-like_CS"/>
</dbReference>
<protein>
    <submittedName>
        <fullName evidence="11">Subfamily B ATP-binding cassette protein MsbA</fullName>
        <ecNumber evidence="11">3.6.3.-</ecNumber>
    </submittedName>
</protein>
<dbReference type="CDD" id="cd18552">
    <property type="entry name" value="ABC_6TM_MsbA_like"/>
    <property type="match status" value="1"/>
</dbReference>
<dbReference type="PANTHER" id="PTHR43394">
    <property type="entry name" value="ATP-DEPENDENT PERMEASE MDL1, MITOCHONDRIAL"/>
    <property type="match status" value="1"/>
</dbReference>
<evidence type="ECO:0000259" key="9">
    <source>
        <dbReference type="PROSITE" id="PS50893"/>
    </source>
</evidence>
<dbReference type="PROSITE" id="PS50929">
    <property type="entry name" value="ABC_TM1F"/>
    <property type="match status" value="1"/>
</dbReference>
<feature type="transmembrane region" description="Helical" evidence="8">
    <location>
        <begin position="83"/>
        <end position="104"/>
    </location>
</feature>
<keyword evidence="3 8" id="KW-0812">Transmembrane</keyword>
<dbReference type="Pfam" id="PF00664">
    <property type="entry name" value="ABC_membrane"/>
    <property type="match status" value="1"/>
</dbReference>
<keyword evidence="4" id="KW-0547">Nucleotide-binding</keyword>